<dbReference type="AlphaFoldDB" id="A0A4U0WC51"/>
<evidence type="ECO:0000259" key="7">
    <source>
        <dbReference type="PROSITE" id="PS50217"/>
    </source>
</evidence>
<dbReference type="InterPro" id="IPR004827">
    <property type="entry name" value="bZIP"/>
</dbReference>
<evidence type="ECO:0000313" key="9">
    <source>
        <dbReference type="Proteomes" id="UP000308768"/>
    </source>
</evidence>
<accession>A0A4U0WC51</accession>
<keyword evidence="5" id="KW-0539">Nucleus</keyword>
<dbReference type="PANTHER" id="PTHR19304">
    <property type="entry name" value="CYCLIC-AMP RESPONSE ELEMENT BINDING PROTEIN"/>
    <property type="match status" value="1"/>
</dbReference>
<keyword evidence="3" id="KW-0238">DNA-binding</keyword>
<dbReference type="GO" id="GO:0003677">
    <property type="term" value="F:DNA binding"/>
    <property type="evidence" value="ECO:0007669"/>
    <property type="project" value="UniProtKB-KW"/>
</dbReference>
<dbReference type="EMBL" id="NAJN01001941">
    <property type="protein sequence ID" value="TKA59813.1"/>
    <property type="molecule type" value="Genomic_DNA"/>
</dbReference>
<protein>
    <recommendedName>
        <fullName evidence="7">BZIP domain-containing protein</fullName>
    </recommendedName>
</protein>
<feature type="domain" description="BZIP" evidence="7">
    <location>
        <begin position="245"/>
        <end position="308"/>
    </location>
</feature>
<dbReference type="STRING" id="331657.A0A4U0WC51"/>
<keyword evidence="2" id="KW-0805">Transcription regulation</keyword>
<sequence length="365" mass="39817">MDTADIPRTDAHEHASDRKDLSDFRDLSYMQIESQPTTPHFFGPNSSSDGHDLNIAQGIQSRIAPKDGDFAFGNVPFRNVLQAGPSGTFETLAVDRFPNLFDPAGCLRGDSNIAGPGAAVFQPVCVDLGSVSIPLHHTPPAQRFWKAEQQRELSPLDVSHLGESTNAPEQYGQCTPPEDRSFEAGRNGDSSKMTASSDGERQNMEKQRLDTTPPSTEESNGGVCTSKRRRRGSEAVVKSEDPGEGAKRDKFLERNRLAAAKCRQKKKIWTEGLEERGRNAQAHNIFLKAEVATLRNELTSLKGMVLQHVERNCGCGRIREYVGQAVTVLPPSSEFIRIPGHSMVEASQGSGGFAMGILGRGGECR</sequence>
<dbReference type="SUPFAM" id="SSF57959">
    <property type="entry name" value="Leucine zipper domain"/>
    <property type="match status" value="1"/>
</dbReference>
<dbReference type="OrthoDB" id="295274at2759"/>
<evidence type="ECO:0000313" key="8">
    <source>
        <dbReference type="EMBL" id="TKA59813.1"/>
    </source>
</evidence>
<evidence type="ECO:0000256" key="4">
    <source>
        <dbReference type="ARBA" id="ARBA00023163"/>
    </source>
</evidence>
<feature type="compositionally biased region" description="Basic and acidic residues" evidence="6">
    <location>
        <begin position="237"/>
        <end position="249"/>
    </location>
</feature>
<dbReference type="GO" id="GO:0003700">
    <property type="term" value="F:DNA-binding transcription factor activity"/>
    <property type="evidence" value="ECO:0007669"/>
    <property type="project" value="InterPro"/>
</dbReference>
<dbReference type="InterPro" id="IPR051027">
    <property type="entry name" value="bZIP_transcription_factors"/>
</dbReference>
<comment type="caution">
    <text evidence="8">The sequence shown here is derived from an EMBL/GenBank/DDBJ whole genome shotgun (WGS) entry which is preliminary data.</text>
</comment>
<dbReference type="PROSITE" id="PS50217">
    <property type="entry name" value="BZIP"/>
    <property type="match status" value="1"/>
</dbReference>
<dbReference type="Proteomes" id="UP000308768">
    <property type="component" value="Unassembled WGS sequence"/>
</dbReference>
<evidence type="ECO:0000256" key="1">
    <source>
        <dbReference type="ARBA" id="ARBA00004123"/>
    </source>
</evidence>
<evidence type="ECO:0000256" key="5">
    <source>
        <dbReference type="ARBA" id="ARBA00023242"/>
    </source>
</evidence>
<dbReference type="InterPro" id="IPR002112">
    <property type="entry name" value="Leuzip_Jun"/>
</dbReference>
<evidence type="ECO:0000256" key="6">
    <source>
        <dbReference type="SAM" id="MobiDB-lite"/>
    </source>
</evidence>
<proteinExistence type="predicted"/>
<dbReference type="Pfam" id="PF00170">
    <property type="entry name" value="bZIP_1"/>
    <property type="match status" value="1"/>
</dbReference>
<feature type="compositionally biased region" description="Basic and acidic residues" evidence="6">
    <location>
        <begin position="198"/>
        <end position="209"/>
    </location>
</feature>
<reference evidence="8 9" key="1">
    <citation type="submission" date="2017-03" db="EMBL/GenBank/DDBJ databases">
        <title>Genomes of endolithic fungi from Antarctica.</title>
        <authorList>
            <person name="Coleine C."/>
            <person name="Masonjones S."/>
            <person name="Stajich J.E."/>
        </authorList>
    </citation>
    <scope>NUCLEOTIDE SEQUENCE [LARGE SCALE GENOMIC DNA]</scope>
    <source>
        <strain evidence="8 9">CCFEE 5187</strain>
    </source>
</reference>
<keyword evidence="4" id="KW-0804">Transcription</keyword>
<feature type="region of interest" description="Disordered" evidence="6">
    <location>
        <begin position="1"/>
        <end position="22"/>
    </location>
</feature>
<dbReference type="InterPro" id="IPR046347">
    <property type="entry name" value="bZIP_sf"/>
</dbReference>
<comment type="subcellular location">
    <subcellularLocation>
        <location evidence="1">Nucleus</location>
    </subcellularLocation>
</comment>
<dbReference type="PROSITE" id="PS00036">
    <property type="entry name" value="BZIP_BASIC"/>
    <property type="match status" value="1"/>
</dbReference>
<dbReference type="CDD" id="cd14687">
    <property type="entry name" value="bZIP_ATF2"/>
    <property type="match status" value="1"/>
</dbReference>
<feature type="compositionally biased region" description="Polar residues" evidence="6">
    <location>
        <begin position="188"/>
        <end position="197"/>
    </location>
</feature>
<keyword evidence="9" id="KW-1185">Reference proteome</keyword>
<dbReference type="Gene3D" id="1.20.5.170">
    <property type="match status" value="1"/>
</dbReference>
<feature type="region of interest" description="Disordered" evidence="6">
    <location>
        <begin position="159"/>
        <end position="249"/>
    </location>
</feature>
<dbReference type="PRINTS" id="PR00043">
    <property type="entry name" value="LEUZIPPRJUN"/>
</dbReference>
<dbReference type="SMART" id="SM00338">
    <property type="entry name" value="BRLZ"/>
    <property type="match status" value="1"/>
</dbReference>
<evidence type="ECO:0000256" key="2">
    <source>
        <dbReference type="ARBA" id="ARBA00023015"/>
    </source>
</evidence>
<name>A0A4U0WC51_9PEZI</name>
<dbReference type="GO" id="GO:0005634">
    <property type="term" value="C:nucleus"/>
    <property type="evidence" value="ECO:0007669"/>
    <property type="project" value="UniProtKB-SubCell"/>
</dbReference>
<organism evidence="8 9">
    <name type="scientific">Cryomyces minteri</name>
    <dbReference type="NCBI Taxonomy" id="331657"/>
    <lineage>
        <taxon>Eukaryota</taxon>
        <taxon>Fungi</taxon>
        <taxon>Dikarya</taxon>
        <taxon>Ascomycota</taxon>
        <taxon>Pezizomycotina</taxon>
        <taxon>Dothideomycetes</taxon>
        <taxon>Dothideomycetes incertae sedis</taxon>
        <taxon>Cryomyces</taxon>
    </lineage>
</organism>
<feature type="compositionally biased region" description="Polar residues" evidence="6">
    <location>
        <begin position="210"/>
        <end position="223"/>
    </location>
</feature>
<gene>
    <name evidence="8" type="ORF">B0A49_13785</name>
</gene>
<evidence type="ECO:0000256" key="3">
    <source>
        <dbReference type="ARBA" id="ARBA00023125"/>
    </source>
</evidence>